<evidence type="ECO:0000256" key="7">
    <source>
        <dbReference type="ARBA" id="ARBA00023006"/>
    </source>
</evidence>
<proteinExistence type="inferred from homology"/>
<feature type="transmembrane region" description="Helical" evidence="10">
    <location>
        <begin position="127"/>
        <end position="149"/>
    </location>
</feature>
<keyword evidence="7" id="KW-0072">Autophagy</keyword>
<evidence type="ECO:0008006" key="13">
    <source>
        <dbReference type="Google" id="ProtNLM"/>
    </source>
</evidence>
<dbReference type="CDD" id="cd01612">
    <property type="entry name" value="Ubl_ATG12"/>
    <property type="match status" value="1"/>
</dbReference>
<evidence type="ECO:0000256" key="9">
    <source>
        <dbReference type="SAM" id="MobiDB-lite"/>
    </source>
</evidence>
<evidence type="ECO:0000256" key="6">
    <source>
        <dbReference type="ARBA" id="ARBA00022989"/>
    </source>
</evidence>
<evidence type="ECO:0000256" key="1">
    <source>
        <dbReference type="ARBA" id="ARBA00004141"/>
    </source>
</evidence>
<dbReference type="Proteomes" id="UP000830375">
    <property type="component" value="Unassembled WGS sequence"/>
</dbReference>
<sequence length="422" mass="47272">MSDNAESPTENQKDESSIQHTATEHSGSSDEKKKIDVLLKAVGDTPIMKTKKWSVERGRTVQSLSQFIARFLKLDASEQLFIYVNQSFAPSPDQEVGVLFECFGSDGKLVLHYCNMLDHMSRRSRSLLSLFLTSLALALSVLAFCTSYWCEGTHKVVKPLCLSPVKMKNCGQNNSEPYTTAPPRIHGTHYQLYHQSEGRNWPGFDKDNWPMQCTTFGRREKTRERCRRFLDLTPGETHGVLWLSMIAEFMYISLLGMGFLLMWVEVLCAHKEMHALKINAFAAICTVLSGLLGMVAHMMLAWVSFSCCMGAAVMTLNSYTKTVIELRHRQRLRLEEARATSHAPSYDEVVPGGGLYSVSGLLQCPNGMIDSMWASDRSMGLVQERDVPTLVLVGGCGQDSCEDCEREMDEMKEAMNGIDSPC</sequence>
<dbReference type="EMBL" id="JACTAM010000016">
    <property type="protein sequence ID" value="KAI2655396.1"/>
    <property type="molecule type" value="Genomic_DNA"/>
</dbReference>
<dbReference type="InterPro" id="IPR029071">
    <property type="entry name" value="Ubiquitin-like_domsf"/>
</dbReference>
<dbReference type="InterPro" id="IPR050579">
    <property type="entry name" value="PMP-22/EMP/MP20-like"/>
</dbReference>
<feature type="transmembrane region" description="Helical" evidence="10">
    <location>
        <begin position="240"/>
        <end position="264"/>
    </location>
</feature>
<dbReference type="Gene3D" id="1.20.140.150">
    <property type="match status" value="1"/>
</dbReference>
<dbReference type="Pfam" id="PF07803">
    <property type="entry name" value="GSG-1"/>
    <property type="match status" value="1"/>
</dbReference>
<comment type="similarity">
    <text evidence="2">Belongs to the GSG1 family.</text>
</comment>
<keyword evidence="12" id="KW-1185">Reference proteome</keyword>
<comment type="caution">
    <text evidence="11">The sequence shown here is derived from an EMBL/GenBank/DDBJ whole genome shotgun (WGS) entry which is preliminary data.</text>
</comment>
<accession>A0ABQ8LYP4</accession>
<dbReference type="Gene3D" id="3.10.20.90">
    <property type="entry name" value="Phosphatidylinositol 3-kinase Catalytic Subunit, Chain A, domain 1"/>
    <property type="match status" value="1"/>
</dbReference>
<keyword evidence="5" id="KW-0833">Ubl conjugation pathway</keyword>
<dbReference type="PANTHER" id="PTHR10671">
    <property type="entry name" value="EPITHELIAL MEMBRANE PROTEIN-RELATED"/>
    <property type="match status" value="1"/>
</dbReference>
<feature type="region of interest" description="Disordered" evidence="9">
    <location>
        <begin position="1"/>
        <end position="32"/>
    </location>
</feature>
<evidence type="ECO:0000256" key="4">
    <source>
        <dbReference type="ARBA" id="ARBA00022692"/>
    </source>
</evidence>
<evidence type="ECO:0000256" key="10">
    <source>
        <dbReference type="SAM" id="Phobius"/>
    </source>
</evidence>
<feature type="transmembrane region" description="Helical" evidence="10">
    <location>
        <begin position="276"/>
        <end position="295"/>
    </location>
</feature>
<evidence type="ECO:0000256" key="3">
    <source>
        <dbReference type="ARBA" id="ARBA00022499"/>
    </source>
</evidence>
<evidence type="ECO:0000313" key="11">
    <source>
        <dbReference type="EMBL" id="KAI2655396.1"/>
    </source>
</evidence>
<evidence type="ECO:0000313" key="12">
    <source>
        <dbReference type="Proteomes" id="UP000830375"/>
    </source>
</evidence>
<dbReference type="PANTHER" id="PTHR10671:SF101">
    <property type="entry name" value="GERM CELL-SPECIFIC GENE 1-LIKE PROTEIN"/>
    <property type="match status" value="1"/>
</dbReference>
<evidence type="ECO:0000256" key="8">
    <source>
        <dbReference type="ARBA" id="ARBA00023136"/>
    </source>
</evidence>
<dbReference type="SUPFAM" id="SSF54236">
    <property type="entry name" value="Ubiquitin-like"/>
    <property type="match status" value="1"/>
</dbReference>
<name>A0ABQ8LYP4_LABRO</name>
<dbReference type="Pfam" id="PF04110">
    <property type="entry name" value="APG12"/>
    <property type="match status" value="1"/>
</dbReference>
<dbReference type="InterPro" id="IPR012478">
    <property type="entry name" value="GSG-1"/>
</dbReference>
<keyword evidence="6 10" id="KW-1133">Transmembrane helix</keyword>
<keyword evidence="3" id="KW-1017">Isopeptide bond</keyword>
<keyword evidence="4 10" id="KW-0812">Transmembrane</keyword>
<dbReference type="InterPro" id="IPR007242">
    <property type="entry name" value="Atg12"/>
</dbReference>
<evidence type="ECO:0000256" key="2">
    <source>
        <dbReference type="ARBA" id="ARBA00007425"/>
    </source>
</evidence>
<keyword evidence="8 10" id="KW-0472">Membrane</keyword>
<organism evidence="11 12">
    <name type="scientific">Labeo rohita</name>
    <name type="common">Indian major carp</name>
    <name type="synonym">Cyprinus rohita</name>
    <dbReference type="NCBI Taxonomy" id="84645"/>
    <lineage>
        <taxon>Eukaryota</taxon>
        <taxon>Metazoa</taxon>
        <taxon>Chordata</taxon>
        <taxon>Craniata</taxon>
        <taxon>Vertebrata</taxon>
        <taxon>Euteleostomi</taxon>
        <taxon>Actinopterygii</taxon>
        <taxon>Neopterygii</taxon>
        <taxon>Teleostei</taxon>
        <taxon>Ostariophysi</taxon>
        <taxon>Cypriniformes</taxon>
        <taxon>Cyprinidae</taxon>
        <taxon>Labeoninae</taxon>
        <taxon>Labeonini</taxon>
        <taxon>Labeo</taxon>
    </lineage>
</organism>
<evidence type="ECO:0000256" key="5">
    <source>
        <dbReference type="ARBA" id="ARBA00022786"/>
    </source>
</evidence>
<protein>
    <recommendedName>
        <fullName evidence="13">Ubiquitin-like protein ATG12</fullName>
    </recommendedName>
</protein>
<reference evidence="11 12" key="1">
    <citation type="submission" date="2022-01" db="EMBL/GenBank/DDBJ databases">
        <title>A high-quality chromosome-level genome assembly of rohu carp, Labeo rohita.</title>
        <authorList>
            <person name="Arick M.A. II"/>
            <person name="Hsu C.-Y."/>
            <person name="Magbanua Z."/>
            <person name="Pechanova O."/>
            <person name="Grover C."/>
            <person name="Miller E."/>
            <person name="Thrash A."/>
            <person name="Ezzel L."/>
            <person name="Alam S."/>
            <person name="Benzie J."/>
            <person name="Hamilton M."/>
            <person name="Karsi A."/>
            <person name="Lawrence M.L."/>
            <person name="Peterson D.G."/>
        </authorList>
    </citation>
    <scope>NUCLEOTIDE SEQUENCE [LARGE SCALE GENOMIC DNA]</scope>
    <source>
        <strain evidence="12">BAU-BD-2019</strain>
        <tissue evidence="11">Blood</tissue>
    </source>
</reference>
<comment type="subcellular location">
    <subcellularLocation>
        <location evidence="1">Membrane</location>
        <topology evidence="1">Multi-pass membrane protein</topology>
    </subcellularLocation>
</comment>
<gene>
    <name evidence="11" type="ORF">H4Q32_017787</name>
</gene>
<feature type="compositionally biased region" description="Polar residues" evidence="9">
    <location>
        <begin position="1"/>
        <end position="10"/>
    </location>
</feature>